<dbReference type="Pfam" id="PF24139">
    <property type="entry name" value="TPR_TNPO3_IPO13_4th"/>
    <property type="match status" value="1"/>
</dbReference>
<protein>
    <recommendedName>
        <fullName evidence="6">Exportin-1/Importin-beta-like domain-containing protein</fullName>
    </recommendedName>
</protein>
<evidence type="ECO:0000313" key="7">
    <source>
        <dbReference type="EMBL" id="KAH9299652.1"/>
    </source>
</evidence>
<feature type="domain" description="Exportin-1/Importin-beta-like" evidence="6">
    <location>
        <begin position="10"/>
        <end position="153"/>
    </location>
</feature>
<keyword evidence="3" id="KW-0813">Transport</keyword>
<comment type="caution">
    <text evidence="7">The sequence shown here is derived from an EMBL/GenBank/DDBJ whole genome shotgun (WGS) entry which is preliminary data.</text>
</comment>
<evidence type="ECO:0000256" key="4">
    <source>
        <dbReference type="ARBA" id="ARBA00022927"/>
    </source>
</evidence>
<comment type="similarity">
    <text evidence="2">Belongs to the importin beta family.</text>
</comment>
<evidence type="ECO:0000256" key="3">
    <source>
        <dbReference type="ARBA" id="ARBA00022448"/>
    </source>
</evidence>
<dbReference type="SUPFAM" id="SSF48371">
    <property type="entry name" value="ARM repeat"/>
    <property type="match status" value="1"/>
</dbReference>
<sequence>NLVKMFCKGPNKVRTQISIAMASLAVHVSAQDWGSGGHLNWVRDEFGTTPKFIPSFLELLTVMPQEAYSYKIAARPERRRQFQKELVASVEVAFNLFSSCWAVEELREQVLDAFSSWLRLSNGIPASALASHNLVQASIAGLVSDNLFDAAVNAVCELIRYTVSESFGGIQVQMPLIQVLVTHVMGLRPRFAASLKSAQAESGLDQTNMEDEETVKGMARLFAEMGDAYAEMIATGSQESMMIVNAILEVTSHPDYDIAAMTFNFWHSLQLILTRREYYVSFQNDAAIDAEKERRLTIFRPIFELLVSLVCFRVTYPQNYNQWSMENLTDFKQTRYAVGDMLMDAASVLGGQNILNILSNNFFQAARNIGNDASWDWRPLEASLYCIRAISRVVPTSEGLVMPQIMDLLPKLPLQSQLLHTECLTIAGYSKWLGTAPSAPSFLPSVIEVLIRGMTTTQDVSTAASMALRNVCDACRDKLAGSLEGLFTIYHKSVSGQSDYKLSNDNALQLIEALSKVITSLPAEHVKRALESLCIPAVSALQQVITRQAQSSQQLSANQYTVPIDRIANIFRFVKYPEAVTDAFQKMWPIFKALFIQRAWDMTTMERLCRACKYAVRTCGKSMAVIMGDMLQEVQMQYKAHRQSCFLYLASEVIKVFGSDPSCANYLGGLITELFQHTIDLLKTIQEFTSRPDIADDCFLLASRCIRYCPHLLIFSSIFASLVDCAMAGITIQHREACQSVLTFLTDILDVGMSPTGNQYRSVIDNVMLARGANLTRILVACLVGALPESRLEE</sequence>
<dbReference type="Pfam" id="PF24140">
    <property type="entry name" value="TPR_TNPO3_IPO13_3rd"/>
    <property type="match status" value="1"/>
</dbReference>
<feature type="non-terminal residue" evidence="7">
    <location>
        <position position="1"/>
    </location>
</feature>
<keyword evidence="5" id="KW-0539">Nucleus</keyword>
<dbReference type="GO" id="GO:0005634">
    <property type="term" value="C:nucleus"/>
    <property type="evidence" value="ECO:0007669"/>
    <property type="project" value="UniProtKB-SubCell"/>
</dbReference>
<organism evidence="7 8">
    <name type="scientific">Taxus chinensis</name>
    <name type="common">Chinese yew</name>
    <name type="synonym">Taxus wallichiana var. chinensis</name>
    <dbReference type="NCBI Taxonomy" id="29808"/>
    <lineage>
        <taxon>Eukaryota</taxon>
        <taxon>Viridiplantae</taxon>
        <taxon>Streptophyta</taxon>
        <taxon>Embryophyta</taxon>
        <taxon>Tracheophyta</taxon>
        <taxon>Spermatophyta</taxon>
        <taxon>Pinopsida</taxon>
        <taxon>Pinidae</taxon>
        <taxon>Conifers II</taxon>
        <taxon>Cupressales</taxon>
        <taxon>Taxaceae</taxon>
        <taxon>Taxus</taxon>
    </lineage>
</organism>
<dbReference type="Proteomes" id="UP000824469">
    <property type="component" value="Unassembled WGS sequence"/>
</dbReference>
<gene>
    <name evidence="7" type="ORF">KI387_031334</name>
</gene>
<dbReference type="OMA" id="KPVYFQL"/>
<comment type="subcellular location">
    <subcellularLocation>
        <location evidence="1">Nucleus</location>
    </subcellularLocation>
</comment>
<dbReference type="AlphaFoldDB" id="A0AA38FF78"/>
<keyword evidence="8" id="KW-1185">Reference proteome</keyword>
<dbReference type="EMBL" id="JAHRHJ020000010">
    <property type="protein sequence ID" value="KAH9299652.1"/>
    <property type="molecule type" value="Genomic_DNA"/>
</dbReference>
<dbReference type="Pfam" id="PF24138">
    <property type="entry name" value="TPR_TNPO3_IPO13_2nd"/>
    <property type="match status" value="1"/>
</dbReference>
<dbReference type="Gene3D" id="1.25.10.10">
    <property type="entry name" value="Leucine-rich Repeat Variant"/>
    <property type="match status" value="1"/>
</dbReference>
<accession>A0AA38FF78</accession>
<evidence type="ECO:0000256" key="5">
    <source>
        <dbReference type="ARBA" id="ARBA00023242"/>
    </source>
</evidence>
<dbReference type="GO" id="GO:0006606">
    <property type="term" value="P:protein import into nucleus"/>
    <property type="evidence" value="ECO:0007669"/>
    <property type="project" value="TreeGrafter"/>
</dbReference>
<evidence type="ECO:0000313" key="8">
    <source>
        <dbReference type="Proteomes" id="UP000824469"/>
    </source>
</evidence>
<evidence type="ECO:0000256" key="2">
    <source>
        <dbReference type="ARBA" id="ARBA00007991"/>
    </source>
</evidence>
<dbReference type="InterPro" id="IPR051345">
    <property type="entry name" value="Importin_beta-like_NTR"/>
</dbReference>
<reference evidence="7 8" key="1">
    <citation type="journal article" date="2021" name="Nat. Plants">
        <title>The Taxus genome provides insights into paclitaxel biosynthesis.</title>
        <authorList>
            <person name="Xiong X."/>
            <person name="Gou J."/>
            <person name="Liao Q."/>
            <person name="Li Y."/>
            <person name="Zhou Q."/>
            <person name="Bi G."/>
            <person name="Li C."/>
            <person name="Du R."/>
            <person name="Wang X."/>
            <person name="Sun T."/>
            <person name="Guo L."/>
            <person name="Liang H."/>
            <person name="Lu P."/>
            <person name="Wu Y."/>
            <person name="Zhang Z."/>
            <person name="Ro D.K."/>
            <person name="Shang Y."/>
            <person name="Huang S."/>
            <person name="Yan J."/>
        </authorList>
    </citation>
    <scope>NUCLEOTIDE SEQUENCE [LARGE SCALE GENOMIC DNA]</scope>
    <source>
        <strain evidence="7">Ta-2019</strain>
    </source>
</reference>
<proteinExistence type="inferred from homology"/>
<evidence type="ECO:0000256" key="1">
    <source>
        <dbReference type="ARBA" id="ARBA00004123"/>
    </source>
</evidence>
<dbReference type="InterPro" id="IPR057941">
    <property type="entry name" value="TPR_TNPO3_IPO13_2nd"/>
</dbReference>
<dbReference type="InterPro" id="IPR057942">
    <property type="entry name" value="TPR_TNPO3_IPO13_3rd"/>
</dbReference>
<evidence type="ECO:0000259" key="6">
    <source>
        <dbReference type="Pfam" id="PF08389"/>
    </source>
</evidence>
<dbReference type="PANTHER" id="PTHR12363">
    <property type="entry name" value="TRANSPORTIN 3 AND IMPORTIN 13"/>
    <property type="match status" value="1"/>
</dbReference>
<name>A0AA38FF78_TAXCH</name>
<keyword evidence="4" id="KW-0653">Protein transport</keyword>
<dbReference type="InterPro" id="IPR013598">
    <property type="entry name" value="Exportin-1/Importin-b-like"/>
</dbReference>
<dbReference type="GO" id="GO:0005737">
    <property type="term" value="C:cytoplasm"/>
    <property type="evidence" value="ECO:0007669"/>
    <property type="project" value="TreeGrafter"/>
</dbReference>
<dbReference type="InterPro" id="IPR058537">
    <property type="entry name" value="TPR_TNPO3_IPO13_4th"/>
</dbReference>
<feature type="non-terminal residue" evidence="7">
    <location>
        <position position="794"/>
    </location>
</feature>
<dbReference type="InterPro" id="IPR016024">
    <property type="entry name" value="ARM-type_fold"/>
</dbReference>
<dbReference type="PANTHER" id="PTHR12363:SF33">
    <property type="entry name" value="IMPORTIN-13"/>
    <property type="match status" value="1"/>
</dbReference>
<dbReference type="InterPro" id="IPR011989">
    <property type="entry name" value="ARM-like"/>
</dbReference>
<dbReference type="Pfam" id="PF08389">
    <property type="entry name" value="Xpo1"/>
    <property type="match status" value="1"/>
</dbReference>